<evidence type="ECO:0000256" key="9">
    <source>
        <dbReference type="ARBA" id="ARBA00022692"/>
    </source>
</evidence>
<evidence type="ECO:0000313" key="15">
    <source>
        <dbReference type="EMBL" id="AOJ07263.1"/>
    </source>
</evidence>
<evidence type="ECO:0000256" key="3">
    <source>
        <dbReference type="ARBA" id="ARBA00009337"/>
    </source>
</evidence>
<dbReference type="CDD" id="cd04191">
    <property type="entry name" value="Glucan_BSP_MdoH"/>
    <property type="match status" value="1"/>
</dbReference>
<dbReference type="PANTHER" id="PTHR43867">
    <property type="entry name" value="CELLULOSE SYNTHASE CATALYTIC SUBUNIT A [UDP-FORMING]"/>
    <property type="match status" value="1"/>
</dbReference>
<keyword evidence="6" id="KW-0997">Cell inner membrane</keyword>
<protein>
    <recommendedName>
        <fullName evidence="4">Glucans biosynthesis glucosyltransferase H</fullName>
    </recommendedName>
</protein>
<evidence type="ECO:0000256" key="2">
    <source>
        <dbReference type="ARBA" id="ARBA00005001"/>
    </source>
</evidence>
<feature type="transmembrane region" description="Helical" evidence="13">
    <location>
        <begin position="94"/>
        <end position="114"/>
    </location>
</feature>
<feature type="transmembrane region" description="Helical" evidence="13">
    <location>
        <begin position="533"/>
        <end position="559"/>
    </location>
</feature>
<sequence>MTFDAYIDQLGLPADEARRLRASVRTWDDLHAWLDANQASVIQPKPERITVAPPPLNVSWKHNVWRRFRRSQSLKAPVGQPPGWEQVVEYRRKVSLALTLVTTVVILLLSNYTLRAQQMPEVTIKIYLVIYGIMTWFLAANFFKLLIGTWHTLRGPGNNPWHPSKSAQEPRPDAKVAIVYPVYHEDIARVAAGMAATWASIERDYPEYSHHFDNFLLSDSRKLEYGVVEQTAVHKLKEQFPRGRFFYRRRPVNLNAKLGNVTDFCRRWGKKYEYMLVMDADSIMDGKAIVELLRMMEGNLRIGILQTNPKPVMRRSLFGRMQQFAARLYGSVFSYSLQAMYMGHASYIGHNAMIRMKPFIKYCILPELPGTPPWGGKPLSHDIIESAMMARAGYEVWFLPELDGSYEEIPANLLGFLIRERRWMQGNMQHLRFLFIDGLRSVHRETFLNGSMGYLAAPLWAMFLVVSAYGMVHFLSSGALVIGAIQVMQMPMLMLLISSMVFLFMPRILAFVVHVKRDRARGFGGKDKLMWSLLLETIFSFFFSPIMMIYVTRFVWLWIKRRSISWGTQQRDDEPLPWSACFRHFGWISVIGVVCWAAMAYAVHGISSTRALMIEILSRKWVSPGDIMLWFFPILAGFTGSVWIARFTSLSVDAVQSLKLFCIPEEIDRPQVIEDTILWERRMRSDLPDVDDPQAVIDFAVHDVGFYIRHRPETRDRPHVAHRLLPSIDAGKPLTGKNMLLALSERRCFDALHVQAQRRRSPLRNDVPRDATPPSIRDEAESFA</sequence>
<dbReference type="GO" id="GO:0005886">
    <property type="term" value="C:plasma membrane"/>
    <property type="evidence" value="ECO:0007669"/>
    <property type="project" value="UniProtKB-SubCell"/>
</dbReference>
<evidence type="ECO:0000256" key="1">
    <source>
        <dbReference type="ARBA" id="ARBA00004429"/>
    </source>
</evidence>
<evidence type="ECO:0000256" key="10">
    <source>
        <dbReference type="ARBA" id="ARBA00022989"/>
    </source>
</evidence>
<dbReference type="RefSeq" id="WP_066494401.1">
    <property type="nucleotide sequence ID" value="NZ_CP013388.1"/>
</dbReference>
<keyword evidence="8 15" id="KW-0808">Transferase</keyword>
<dbReference type="Pfam" id="PF13632">
    <property type="entry name" value="Glyco_trans_2_3"/>
    <property type="match status" value="1"/>
</dbReference>
<keyword evidence="11 13" id="KW-0472">Membrane</keyword>
<dbReference type="InterPro" id="IPR050321">
    <property type="entry name" value="Glycosyltr_2/OpgH_subfam"/>
</dbReference>
<dbReference type="NCBIfam" id="NF003958">
    <property type="entry name" value="PRK05454.2-1"/>
    <property type="match status" value="1"/>
</dbReference>
<feature type="transmembrane region" description="Helical" evidence="13">
    <location>
        <begin position="585"/>
        <end position="606"/>
    </location>
</feature>
<evidence type="ECO:0000256" key="13">
    <source>
        <dbReference type="SAM" id="Phobius"/>
    </source>
</evidence>
<accession>A0A1B4FUB5</accession>
<evidence type="ECO:0000313" key="16">
    <source>
        <dbReference type="Proteomes" id="UP000067711"/>
    </source>
</evidence>
<feature type="transmembrane region" description="Helical" evidence="13">
    <location>
        <begin position="126"/>
        <end position="147"/>
    </location>
</feature>
<feature type="transmembrane region" description="Helical" evidence="13">
    <location>
        <begin position="627"/>
        <end position="645"/>
    </location>
</feature>
<evidence type="ECO:0000256" key="8">
    <source>
        <dbReference type="ARBA" id="ARBA00022679"/>
    </source>
</evidence>
<evidence type="ECO:0000256" key="7">
    <source>
        <dbReference type="ARBA" id="ARBA00022676"/>
    </source>
</evidence>
<keyword evidence="5" id="KW-1003">Cell membrane</keyword>
<keyword evidence="10 13" id="KW-1133">Transmembrane helix</keyword>
<name>A0A1B4FUB5_9BURK</name>
<evidence type="ECO:0000256" key="4">
    <source>
        <dbReference type="ARBA" id="ARBA00020585"/>
    </source>
</evidence>
<evidence type="ECO:0000256" key="12">
    <source>
        <dbReference type="SAM" id="MobiDB-lite"/>
    </source>
</evidence>
<dbReference type="GO" id="GO:0016758">
    <property type="term" value="F:hexosyltransferase activity"/>
    <property type="evidence" value="ECO:0007669"/>
    <property type="project" value="TreeGrafter"/>
</dbReference>
<dbReference type="PANTHER" id="PTHR43867:SF5">
    <property type="entry name" value="GLUCANS BIOSYNTHESIS GLUCOSYLTRANSFERASE H"/>
    <property type="match status" value="1"/>
</dbReference>
<dbReference type="NCBIfam" id="NF003962">
    <property type="entry name" value="PRK05454.2-5"/>
    <property type="match status" value="1"/>
</dbReference>
<gene>
    <name evidence="15" type="ORF">WS71_08025</name>
</gene>
<evidence type="ECO:0000259" key="14">
    <source>
        <dbReference type="Pfam" id="PF13632"/>
    </source>
</evidence>
<dbReference type="EMBL" id="CP013388">
    <property type="protein sequence ID" value="AOJ07263.1"/>
    <property type="molecule type" value="Genomic_DNA"/>
</dbReference>
<comment type="subcellular location">
    <subcellularLocation>
        <location evidence="1">Cell inner membrane</location>
        <topology evidence="1">Multi-pass membrane protein</topology>
    </subcellularLocation>
</comment>
<feature type="transmembrane region" description="Helical" evidence="13">
    <location>
        <begin position="453"/>
        <end position="472"/>
    </location>
</feature>
<evidence type="ECO:0000256" key="11">
    <source>
        <dbReference type="ARBA" id="ARBA00023136"/>
    </source>
</evidence>
<organism evidence="15 16">
    <name type="scientific">Burkholderia mayonis</name>
    <dbReference type="NCBI Taxonomy" id="1385591"/>
    <lineage>
        <taxon>Bacteria</taxon>
        <taxon>Pseudomonadati</taxon>
        <taxon>Pseudomonadota</taxon>
        <taxon>Betaproteobacteria</taxon>
        <taxon>Burkholderiales</taxon>
        <taxon>Burkholderiaceae</taxon>
        <taxon>Burkholderia</taxon>
        <taxon>pseudomallei group</taxon>
    </lineage>
</organism>
<reference evidence="15 16" key="1">
    <citation type="submission" date="2015-12" db="EMBL/GenBank/DDBJ databases">
        <title>Diversity of Burkholderia near neighbor genomes.</title>
        <authorList>
            <person name="Sahl J."/>
            <person name="Wagner D."/>
            <person name="Keim P."/>
        </authorList>
    </citation>
    <scope>NUCLEOTIDE SEQUENCE [LARGE SCALE GENOMIC DNA]</scope>
    <source>
        <strain evidence="15 16">BDU8</strain>
    </source>
</reference>
<keyword evidence="9 13" id="KW-0812">Transmembrane</keyword>
<dbReference type="InterPro" id="IPR001173">
    <property type="entry name" value="Glyco_trans_2-like"/>
</dbReference>
<dbReference type="Gene3D" id="3.90.550.10">
    <property type="entry name" value="Spore Coat Polysaccharide Biosynthesis Protein SpsA, Chain A"/>
    <property type="match status" value="1"/>
</dbReference>
<proteinExistence type="inferred from homology"/>
<dbReference type="Proteomes" id="UP000067711">
    <property type="component" value="Chromosome 2"/>
</dbReference>
<keyword evidence="7" id="KW-0328">Glycosyltransferase</keyword>
<feature type="transmembrane region" description="Helical" evidence="13">
    <location>
        <begin position="492"/>
        <end position="513"/>
    </location>
</feature>
<evidence type="ECO:0000256" key="6">
    <source>
        <dbReference type="ARBA" id="ARBA00022519"/>
    </source>
</evidence>
<feature type="region of interest" description="Disordered" evidence="12">
    <location>
        <begin position="759"/>
        <end position="784"/>
    </location>
</feature>
<feature type="domain" description="Glycosyltransferase 2-like" evidence="14">
    <location>
        <begin position="276"/>
        <end position="496"/>
    </location>
</feature>
<comment type="pathway">
    <text evidence="2">Glycan metabolism; osmoregulated periplasmic glucan (OPG) biosynthesis.</text>
</comment>
<dbReference type="InterPro" id="IPR029044">
    <property type="entry name" value="Nucleotide-diphossugar_trans"/>
</dbReference>
<dbReference type="AlphaFoldDB" id="A0A1B4FUB5"/>
<comment type="similarity">
    <text evidence="3">Belongs to the glycosyltransferase 2 family. OpgH subfamily.</text>
</comment>
<dbReference type="SUPFAM" id="SSF53448">
    <property type="entry name" value="Nucleotide-diphospho-sugar transferases"/>
    <property type="match status" value="1"/>
</dbReference>
<evidence type="ECO:0000256" key="5">
    <source>
        <dbReference type="ARBA" id="ARBA00022475"/>
    </source>
</evidence>